<proteinExistence type="predicted"/>
<dbReference type="STRING" id="699431.SY89_01015"/>
<organism evidence="1 2">
    <name type="scientific">Halolamina pelagica</name>
    <dbReference type="NCBI Taxonomy" id="699431"/>
    <lineage>
        <taxon>Archaea</taxon>
        <taxon>Methanobacteriati</taxon>
        <taxon>Methanobacteriota</taxon>
        <taxon>Stenosarchaea group</taxon>
        <taxon>Halobacteria</taxon>
        <taxon>Halobacteriales</taxon>
        <taxon>Haloferacaceae</taxon>
    </lineage>
</organism>
<reference evidence="2" key="1">
    <citation type="submission" date="2013-11" db="EMBL/GenBank/DDBJ databases">
        <authorList>
            <person name="Hoang H.T."/>
            <person name="Killian M.L."/>
            <person name="Madson D.M."/>
            <person name="Arruda P.H.E."/>
            <person name="Sun D."/>
            <person name="Schwartz K.J."/>
            <person name="Yoon K."/>
        </authorList>
    </citation>
    <scope>NUCLEOTIDE SEQUENCE [LARGE SCALE GENOMIC DNA]</scope>
    <source>
        <strain evidence="2">CDK2</strain>
    </source>
</reference>
<dbReference type="Proteomes" id="UP000050535">
    <property type="component" value="Unassembled WGS sequence"/>
</dbReference>
<protein>
    <submittedName>
        <fullName evidence="1">Protein-export membrane protein SecD</fullName>
    </submittedName>
</protein>
<dbReference type="EMBL" id="LGUC01000001">
    <property type="protein sequence ID" value="KPN30288.1"/>
    <property type="molecule type" value="Genomic_DNA"/>
</dbReference>
<dbReference type="AlphaFoldDB" id="A0A0P7FU11"/>
<accession>A0A0P7FU11</accession>
<evidence type="ECO:0000313" key="2">
    <source>
        <dbReference type="Proteomes" id="UP000050535"/>
    </source>
</evidence>
<comment type="caution">
    <text evidence="1">The sequence shown here is derived from an EMBL/GenBank/DDBJ whole genome shotgun (WGS) entry which is preliminary data.</text>
</comment>
<name>A0A0P7FU11_9EURY</name>
<evidence type="ECO:0000313" key="1">
    <source>
        <dbReference type="EMBL" id="KPN30288.1"/>
    </source>
</evidence>
<gene>
    <name evidence="1" type="primary">secD_2</name>
    <name evidence="1" type="ORF">SY89_01015</name>
</gene>
<keyword evidence="2" id="KW-1185">Reference proteome</keyword>
<sequence length="121" mass="13028">MLIQAYHQNENGTYVRTTIMESDDLRQVGNAEPLEGGRGGEVGVIVREDAAEDVQQRFVDTGLAQEGGTECRYRENPNGTEPCILLVQDGQVLNAFGVEGAPTASPSRCVMGRGRTTRSSA</sequence>